<dbReference type="STRING" id="6573.A0A210Q959"/>
<reference evidence="8 9" key="1">
    <citation type="journal article" date="2017" name="Nat. Ecol. Evol.">
        <title>Scallop genome provides insights into evolution of bilaterian karyotype and development.</title>
        <authorList>
            <person name="Wang S."/>
            <person name="Zhang J."/>
            <person name="Jiao W."/>
            <person name="Li J."/>
            <person name="Xun X."/>
            <person name="Sun Y."/>
            <person name="Guo X."/>
            <person name="Huan P."/>
            <person name="Dong B."/>
            <person name="Zhang L."/>
            <person name="Hu X."/>
            <person name="Sun X."/>
            <person name="Wang J."/>
            <person name="Zhao C."/>
            <person name="Wang Y."/>
            <person name="Wang D."/>
            <person name="Huang X."/>
            <person name="Wang R."/>
            <person name="Lv J."/>
            <person name="Li Y."/>
            <person name="Zhang Z."/>
            <person name="Liu B."/>
            <person name="Lu W."/>
            <person name="Hui Y."/>
            <person name="Liang J."/>
            <person name="Zhou Z."/>
            <person name="Hou R."/>
            <person name="Li X."/>
            <person name="Liu Y."/>
            <person name="Li H."/>
            <person name="Ning X."/>
            <person name="Lin Y."/>
            <person name="Zhao L."/>
            <person name="Xing Q."/>
            <person name="Dou J."/>
            <person name="Li Y."/>
            <person name="Mao J."/>
            <person name="Guo H."/>
            <person name="Dou H."/>
            <person name="Li T."/>
            <person name="Mu C."/>
            <person name="Jiang W."/>
            <person name="Fu Q."/>
            <person name="Fu X."/>
            <person name="Miao Y."/>
            <person name="Liu J."/>
            <person name="Yu Q."/>
            <person name="Li R."/>
            <person name="Liao H."/>
            <person name="Li X."/>
            <person name="Kong Y."/>
            <person name="Jiang Z."/>
            <person name="Chourrout D."/>
            <person name="Li R."/>
            <person name="Bao Z."/>
        </authorList>
    </citation>
    <scope>NUCLEOTIDE SEQUENCE [LARGE SCALE GENOMIC DNA]</scope>
    <source>
        <strain evidence="8 9">PY_sf001</strain>
    </source>
</reference>
<proteinExistence type="inferred from homology"/>
<dbReference type="OrthoDB" id="6424451at2759"/>
<dbReference type="InterPro" id="IPR011256">
    <property type="entry name" value="Reg_factor_effector_dom_sf"/>
</dbReference>
<dbReference type="AlphaFoldDB" id="A0A210Q959"/>
<dbReference type="PANTHER" id="PTHR11220">
    <property type="entry name" value="HEME-BINDING PROTEIN-RELATED"/>
    <property type="match status" value="1"/>
</dbReference>
<evidence type="ECO:0000256" key="5">
    <source>
        <dbReference type="ARBA" id="ARBA00037673"/>
    </source>
</evidence>
<feature type="signal peptide" evidence="7">
    <location>
        <begin position="1"/>
        <end position="16"/>
    </location>
</feature>
<dbReference type="Proteomes" id="UP000242188">
    <property type="component" value="Unassembled WGS sequence"/>
</dbReference>
<evidence type="ECO:0000313" key="9">
    <source>
        <dbReference type="Proteomes" id="UP000242188"/>
    </source>
</evidence>
<keyword evidence="4" id="KW-0963">Cytoplasm</keyword>
<protein>
    <recommendedName>
        <fullName evidence="6">Heme-binding protein 1</fullName>
    </recommendedName>
</protein>
<name>A0A210Q959_MIZYE</name>
<accession>A0A210Q959</accession>
<comment type="function">
    <text evidence="5">May bind free porphyrinogens that may be present in the cell and thus facilitate removal of these potentially toxic compound. Binds with a high affinity to one molecule of heme or porphyrins. It binds metalloporphyrins, free porphyrins and N-methylprotoporphyrin with similar affinities.</text>
</comment>
<dbReference type="InterPro" id="IPR006917">
    <property type="entry name" value="SOUL_heme-bd"/>
</dbReference>
<dbReference type="GO" id="GO:0005737">
    <property type="term" value="C:cytoplasm"/>
    <property type="evidence" value="ECO:0007669"/>
    <property type="project" value="UniProtKB-SubCell"/>
</dbReference>
<comment type="caution">
    <text evidence="8">The sequence shown here is derived from an EMBL/GenBank/DDBJ whole genome shotgun (WGS) entry which is preliminary data.</text>
</comment>
<comment type="subcellular location">
    <subcellularLocation>
        <location evidence="1">Cytoplasm</location>
    </subcellularLocation>
</comment>
<dbReference type="SUPFAM" id="SSF55136">
    <property type="entry name" value="Probable bacterial effector-binding domain"/>
    <property type="match status" value="1"/>
</dbReference>
<evidence type="ECO:0000313" key="8">
    <source>
        <dbReference type="EMBL" id="OWF45245.1"/>
    </source>
</evidence>
<dbReference type="Pfam" id="PF04832">
    <property type="entry name" value="SOUL"/>
    <property type="match status" value="1"/>
</dbReference>
<feature type="chain" id="PRO_5013097913" description="Heme-binding protein 1" evidence="7">
    <location>
        <begin position="17"/>
        <end position="223"/>
    </location>
</feature>
<evidence type="ECO:0000256" key="3">
    <source>
        <dbReference type="ARBA" id="ARBA00011245"/>
    </source>
</evidence>
<comment type="subunit">
    <text evidence="3">Monomer.</text>
</comment>
<gene>
    <name evidence="8" type="ORF">KP79_PYT11268</name>
</gene>
<evidence type="ECO:0000256" key="4">
    <source>
        <dbReference type="ARBA" id="ARBA00022490"/>
    </source>
</evidence>
<sequence>MMLLSVLVVMVSGVSAFRQLEWNSLDSLPLKFIPHDNQPLTKKLDLCNGLGSPDYSVVYTNKTGNYEVRQYPESHWVTTYSTGIEYDKASRSNFRKLFNYIDGKNVKDEKVTMTCPVIVLVTPGPGPTCTSNFSMSFFVDPAAKAPPASGDKNIQFTTIPAVKVYVRDFPGFANYEKYREEGLSLMSAIGDTSLYHTEFYYTAGYDSPFKLFNRHNEVWFVAK</sequence>
<keyword evidence="9" id="KW-1185">Reference proteome</keyword>
<dbReference type="FunFam" id="3.20.80.10:FF:000003">
    <property type="entry name" value="Heme-binding protein 1"/>
    <property type="match status" value="1"/>
</dbReference>
<evidence type="ECO:0000256" key="7">
    <source>
        <dbReference type="SAM" id="SignalP"/>
    </source>
</evidence>
<organism evidence="8 9">
    <name type="scientific">Mizuhopecten yessoensis</name>
    <name type="common">Japanese scallop</name>
    <name type="synonym">Patinopecten yessoensis</name>
    <dbReference type="NCBI Taxonomy" id="6573"/>
    <lineage>
        <taxon>Eukaryota</taxon>
        <taxon>Metazoa</taxon>
        <taxon>Spiralia</taxon>
        <taxon>Lophotrochozoa</taxon>
        <taxon>Mollusca</taxon>
        <taxon>Bivalvia</taxon>
        <taxon>Autobranchia</taxon>
        <taxon>Pteriomorphia</taxon>
        <taxon>Pectinida</taxon>
        <taxon>Pectinoidea</taxon>
        <taxon>Pectinidae</taxon>
        <taxon>Mizuhopecten</taxon>
    </lineage>
</organism>
<comment type="similarity">
    <text evidence="2">Belongs to the HEBP family.</text>
</comment>
<evidence type="ECO:0000256" key="6">
    <source>
        <dbReference type="ARBA" id="ARBA00040755"/>
    </source>
</evidence>
<keyword evidence="7" id="KW-0732">Signal</keyword>
<evidence type="ECO:0000256" key="1">
    <source>
        <dbReference type="ARBA" id="ARBA00004496"/>
    </source>
</evidence>
<dbReference type="EMBL" id="NEDP02004538">
    <property type="protein sequence ID" value="OWF45245.1"/>
    <property type="molecule type" value="Genomic_DNA"/>
</dbReference>
<dbReference type="PANTHER" id="PTHR11220:SF1">
    <property type="entry name" value="HEME-BINDING PROTEIN 2"/>
    <property type="match status" value="1"/>
</dbReference>
<dbReference type="Gene3D" id="3.20.80.10">
    <property type="entry name" value="Regulatory factor, effector binding domain"/>
    <property type="match status" value="1"/>
</dbReference>
<evidence type="ECO:0000256" key="2">
    <source>
        <dbReference type="ARBA" id="ARBA00009817"/>
    </source>
</evidence>